<dbReference type="EMBL" id="LSRX01000381">
    <property type="protein sequence ID" value="OLP98904.1"/>
    <property type="molecule type" value="Genomic_DNA"/>
</dbReference>
<dbReference type="Proteomes" id="UP000186817">
    <property type="component" value="Unassembled WGS sequence"/>
</dbReference>
<dbReference type="InterPro" id="IPR005069">
    <property type="entry name" value="Nucl-diP-sugar_transferase"/>
</dbReference>
<dbReference type="AlphaFoldDB" id="A0A1Q9DUR2"/>
<proteinExistence type="predicted"/>
<reference evidence="2 3" key="1">
    <citation type="submission" date="2016-02" db="EMBL/GenBank/DDBJ databases">
        <title>Genome analysis of coral dinoflagellate symbionts highlights evolutionary adaptations to a symbiotic lifestyle.</title>
        <authorList>
            <person name="Aranda M."/>
            <person name="Li Y."/>
            <person name="Liew Y.J."/>
            <person name="Baumgarten S."/>
            <person name="Simakov O."/>
            <person name="Wilson M."/>
            <person name="Piel J."/>
            <person name="Ashoor H."/>
            <person name="Bougouffa S."/>
            <person name="Bajic V.B."/>
            <person name="Ryu T."/>
            <person name="Ravasi T."/>
            <person name="Bayer T."/>
            <person name="Micklem G."/>
            <person name="Kim H."/>
            <person name="Bhak J."/>
            <person name="Lajeunesse T.C."/>
            <person name="Voolstra C.R."/>
        </authorList>
    </citation>
    <scope>NUCLEOTIDE SEQUENCE [LARGE SCALE GENOMIC DNA]</scope>
    <source>
        <strain evidence="2 3">CCMP2467</strain>
    </source>
</reference>
<evidence type="ECO:0000259" key="1">
    <source>
        <dbReference type="Pfam" id="PF03407"/>
    </source>
</evidence>
<accession>A0A1Q9DUR2</accession>
<protein>
    <recommendedName>
        <fullName evidence="1">Nucleotide-diphospho-sugar transferase domain-containing protein</fullName>
    </recommendedName>
</protein>
<comment type="caution">
    <text evidence="2">The sequence shown here is derived from an EMBL/GenBank/DDBJ whole genome shotgun (WGS) entry which is preliminary data.</text>
</comment>
<gene>
    <name evidence="2" type="ORF">AK812_SmicGene18583</name>
</gene>
<feature type="domain" description="Nucleotide-diphospho-sugar transferase" evidence="1">
    <location>
        <begin position="96"/>
        <end position="240"/>
    </location>
</feature>
<keyword evidence="3" id="KW-1185">Reference proteome</keyword>
<dbReference type="OrthoDB" id="409695at2759"/>
<name>A0A1Q9DUR2_SYMMI</name>
<dbReference type="Pfam" id="PF03407">
    <property type="entry name" value="Nucleotid_trans"/>
    <property type="match status" value="1"/>
</dbReference>
<evidence type="ECO:0000313" key="2">
    <source>
        <dbReference type="EMBL" id="OLP98904.1"/>
    </source>
</evidence>
<evidence type="ECO:0000313" key="3">
    <source>
        <dbReference type="Proteomes" id="UP000186817"/>
    </source>
</evidence>
<sequence>MHSEFAKTTYSLLAGLAVDRRSRPVYYTQYYGEKFDDVFKLTVQWMHILGLTPLLVSVCCTDEIFRKCLAQGHLVSCWSPGSTALLHRYIPAVIMAHLGISMVYFDLDQLFLRNPDTVFNGAHDRGDVDTMWTHHLDGNCICAGMFYMRATPQTAEWLEKYTSWLYLHPYEIEQRGINAILLPNGTVEVSFKPTDLPELRLEILDDANTFVSTEPGWMGSFSQIVSMHFQYMPLDDKIMNMVPVLEELLAYASAHGTPPDDPAALPTTSATLSQFVLTEKPLRSRSLRDVQYDIQANASETIKIPGLDLWLRAWISLLSFLAAATAGSDPSGVFVLLSKGKCNGGMVLHLAPWPHVDGPKPFVLTEPRAIVEVQGWFAGCLLLPLAARLMHAAFLHATSKKAEEKGVTPRNHDRAAMNFVKAIAMVDILLLVWPLSMNVLAGMLHSKDLSWVLLHMHWRLFRWGLAVLSSVLVFELLQRPPRFWRFLHHGSMLLVICLMCGIPWLSLYDLLLFSAGMMLHMSFLAFNCLEFFAVSWHFMRPHNSLARPLLRGCAVVAALASVLGHGCVVLFYLASFHLYQAWSPLLVLIFLQLCLVCENVHNVHYVWNLAARTQTSETELPSLHTQLPTMLGSHGLADGGFRDAKPRTSLAIP</sequence>
<organism evidence="2 3">
    <name type="scientific">Symbiodinium microadriaticum</name>
    <name type="common">Dinoflagellate</name>
    <name type="synonym">Zooxanthella microadriatica</name>
    <dbReference type="NCBI Taxonomy" id="2951"/>
    <lineage>
        <taxon>Eukaryota</taxon>
        <taxon>Sar</taxon>
        <taxon>Alveolata</taxon>
        <taxon>Dinophyceae</taxon>
        <taxon>Suessiales</taxon>
        <taxon>Symbiodiniaceae</taxon>
        <taxon>Symbiodinium</taxon>
    </lineage>
</organism>